<keyword evidence="2" id="KW-0812">Transmembrane</keyword>
<evidence type="ECO:0000313" key="4">
    <source>
        <dbReference type="EMBL" id="PXY98866.1"/>
    </source>
</evidence>
<dbReference type="GO" id="GO:0016020">
    <property type="term" value="C:membrane"/>
    <property type="evidence" value="ECO:0007669"/>
    <property type="project" value="InterPro"/>
</dbReference>
<keyword evidence="2" id="KW-0472">Membrane</keyword>
<proteinExistence type="predicted"/>
<dbReference type="InterPro" id="IPR036927">
    <property type="entry name" value="Cyt_c_oxase-like_su1_sf"/>
</dbReference>
<dbReference type="InterPro" id="IPR000883">
    <property type="entry name" value="Cyt_C_Oxase_1"/>
</dbReference>
<dbReference type="RefSeq" id="WP_110439548.1">
    <property type="nucleotide sequence ID" value="NZ_CP046393.1"/>
</dbReference>
<dbReference type="SUPFAM" id="SSF81442">
    <property type="entry name" value="Cytochrome c oxidase subunit I-like"/>
    <property type="match status" value="1"/>
</dbReference>
<feature type="transmembrane region" description="Helical" evidence="2">
    <location>
        <begin position="610"/>
        <end position="634"/>
    </location>
</feature>
<evidence type="ECO:0000313" key="5">
    <source>
        <dbReference type="Proteomes" id="UP000247565"/>
    </source>
</evidence>
<keyword evidence="1" id="KW-0249">Electron transport</keyword>
<feature type="transmembrane region" description="Helical" evidence="2">
    <location>
        <begin position="568"/>
        <end position="589"/>
    </location>
</feature>
<dbReference type="Proteomes" id="UP000247565">
    <property type="component" value="Unassembled WGS sequence"/>
</dbReference>
<dbReference type="PANTHER" id="PTHR10422:SF38">
    <property type="entry name" value="CYTOCHROME B SUBUNIT OF NITRIC OXIDE REDUCTASE"/>
    <property type="match status" value="1"/>
</dbReference>
<dbReference type="InterPro" id="IPR054309">
    <property type="entry name" value="NorB_cytochrome_c-like"/>
</dbReference>
<sequence length="768" mass="88602">MKSNYQDGVISTLTSEILTKLNRNPVNRKLKWLLLISAFLCFLFMGWATLFTYQQSPPIPVQFISSQDQVLFTDKDVFLGKQGFQKADLIDYGGLYGMGSMFGPDYTAKTLVDLAKAIREYLAQEKFHQSFHLLTSDQQFLIQRKMQIMLHNVDLTQKSLRFPTAFSQAIVDVRKNLSQELVQDNFKAGYSRAHTLNQADAKSTSEFIIYTALTSVGHRPNSTISWTQNWPYEPIAGNQPTSQTFTWTWAGFCFAFAGFGAVIMINRIWLSGEDREAIDQVIDGFKNLTPSQKKIGKYFLFVATIFLVQLLMGGLMAHYYSERTSFYGFEIGKYLPFNFLRSIHLQTPIVWIAFSWIGSALFLGPIISGKEAKYQNILVDLLFYASVIVIAGIVIGNYLGIMGYLPHLWFWFGNQGNSYLELGRGWQYAFFAALLFWSYLVFRSFWPDKRHWQRAFKSFRIGNIRLEHLFWLSTLNIAVLYVFGMIPMFEIGKSYTMDDFWRWWVVHLWVEESFEFFTACVTAYLLMGIGLISRCFAERTVYFELILIFIGGVIGTGHHMYWAGEPSIWIPMGSMFSFIEVLPLILLVIESIDEYKIITAHQTFQYKLGYMYIIAAAVWNFIGAGVFGGGVLNAPLVNYYEHGTFLTLNHAHTSLFGAFGLLGLGMIYFCLRYIASDKYPFIEKWGYIALFLYNITLVLWTTLTFFPVGWPQLNAVYEHGLTYARSLSFYDTKTFWQWLRIIGDIFFSIGALIMCWDFIVKLKPIFKK</sequence>
<keyword evidence="1" id="KW-0679">Respiratory chain</keyword>
<dbReference type="Gene3D" id="1.20.210.10">
    <property type="entry name" value="Cytochrome c oxidase-like, subunit I domain"/>
    <property type="match status" value="1"/>
</dbReference>
<feature type="transmembrane region" description="Helical" evidence="2">
    <location>
        <begin position="541"/>
        <end position="562"/>
    </location>
</feature>
<feature type="transmembrane region" description="Helical" evidence="2">
    <location>
        <begin position="654"/>
        <end position="675"/>
    </location>
</feature>
<evidence type="ECO:0000259" key="3">
    <source>
        <dbReference type="PROSITE" id="PS50855"/>
    </source>
</evidence>
<protein>
    <submittedName>
        <fullName evidence="4">Nitric oxide reductase</fullName>
    </submittedName>
</protein>
<feature type="domain" description="Cytochrome oxidase subunit I profile" evidence="3">
    <location>
        <begin position="506"/>
        <end position="768"/>
    </location>
</feature>
<feature type="transmembrane region" description="Helical" evidence="2">
    <location>
        <begin position="466"/>
        <end position="486"/>
    </location>
</feature>
<dbReference type="GO" id="GO:0009060">
    <property type="term" value="P:aerobic respiration"/>
    <property type="evidence" value="ECO:0007669"/>
    <property type="project" value="InterPro"/>
</dbReference>
<evidence type="ECO:0000256" key="1">
    <source>
        <dbReference type="ARBA" id="ARBA00022660"/>
    </source>
</evidence>
<dbReference type="GO" id="GO:0020037">
    <property type="term" value="F:heme binding"/>
    <property type="evidence" value="ECO:0007669"/>
    <property type="project" value="InterPro"/>
</dbReference>
<dbReference type="InterPro" id="IPR023616">
    <property type="entry name" value="Cyt_c_oxase-like_su1_dom"/>
</dbReference>
<feature type="transmembrane region" description="Helical" evidence="2">
    <location>
        <begin position="687"/>
        <end position="710"/>
    </location>
</feature>
<feature type="transmembrane region" description="Helical" evidence="2">
    <location>
        <begin position="381"/>
        <end position="405"/>
    </location>
</feature>
<feature type="transmembrane region" description="Helical" evidence="2">
    <location>
        <begin position="32"/>
        <end position="53"/>
    </location>
</feature>
<dbReference type="PROSITE" id="PS50855">
    <property type="entry name" value="COX1"/>
    <property type="match status" value="1"/>
</dbReference>
<feature type="transmembrane region" description="Helical" evidence="2">
    <location>
        <begin position="298"/>
        <end position="320"/>
    </location>
</feature>
<keyword evidence="5" id="KW-1185">Reference proteome</keyword>
<feature type="transmembrane region" description="Helical" evidence="2">
    <location>
        <begin position="735"/>
        <end position="759"/>
    </location>
</feature>
<feature type="transmembrane region" description="Helical" evidence="2">
    <location>
        <begin position="506"/>
        <end position="529"/>
    </location>
</feature>
<evidence type="ECO:0000256" key="2">
    <source>
        <dbReference type="SAM" id="Phobius"/>
    </source>
</evidence>
<dbReference type="GO" id="GO:0004129">
    <property type="term" value="F:cytochrome-c oxidase activity"/>
    <property type="evidence" value="ECO:0007669"/>
    <property type="project" value="InterPro"/>
</dbReference>
<organism evidence="4 5">
    <name type="scientific">Commensalibacter melissae</name>
    <dbReference type="NCBI Taxonomy" id="2070537"/>
    <lineage>
        <taxon>Bacteria</taxon>
        <taxon>Pseudomonadati</taxon>
        <taxon>Pseudomonadota</taxon>
        <taxon>Alphaproteobacteria</taxon>
        <taxon>Acetobacterales</taxon>
        <taxon>Acetobacteraceae</taxon>
    </lineage>
</organism>
<dbReference type="EMBL" id="QGLT01000006">
    <property type="protein sequence ID" value="PXY98866.1"/>
    <property type="molecule type" value="Genomic_DNA"/>
</dbReference>
<dbReference type="AlphaFoldDB" id="A0A318MUL7"/>
<gene>
    <name evidence="4" type="ORF">DK869_08275</name>
</gene>
<dbReference type="Pfam" id="PF00115">
    <property type="entry name" value="COX1"/>
    <property type="match status" value="1"/>
</dbReference>
<feature type="transmembrane region" description="Helical" evidence="2">
    <location>
        <begin position="349"/>
        <end position="369"/>
    </location>
</feature>
<keyword evidence="1" id="KW-0813">Transport</keyword>
<feature type="transmembrane region" description="Helical" evidence="2">
    <location>
        <begin position="247"/>
        <end position="265"/>
    </location>
</feature>
<dbReference type="PANTHER" id="PTHR10422">
    <property type="entry name" value="CYTOCHROME C OXIDASE SUBUNIT 1"/>
    <property type="match status" value="1"/>
</dbReference>
<dbReference type="Pfam" id="PF22085">
    <property type="entry name" value="NorB_cytochrome_c-like"/>
    <property type="match status" value="1"/>
</dbReference>
<accession>A0A318MUL7</accession>
<comment type="caution">
    <text evidence="4">The sequence shown here is derived from an EMBL/GenBank/DDBJ whole genome shotgun (WGS) entry which is preliminary data.</text>
</comment>
<feature type="transmembrane region" description="Helical" evidence="2">
    <location>
        <begin position="425"/>
        <end position="446"/>
    </location>
</feature>
<name>A0A318MUL7_9PROT</name>
<keyword evidence="2" id="KW-1133">Transmembrane helix</keyword>
<reference evidence="4 5" key="1">
    <citation type="submission" date="2018-05" db="EMBL/GenBank/DDBJ databases">
        <title>Reference genomes for bee gut microbiota database.</title>
        <authorList>
            <person name="Ellegaard K.M."/>
        </authorList>
    </citation>
    <scope>NUCLEOTIDE SEQUENCE [LARGE SCALE GENOMIC DNA]</scope>
    <source>
        <strain evidence="4 5">ESL0284</strain>
    </source>
</reference>
<dbReference type="OrthoDB" id="9767153at2"/>